<dbReference type="KEGG" id="minf:MESINF_1162"/>
<dbReference type="InterPro" id="IPR050313">
    <property type="entry name" value="Carb_Metab_HTH_regulators"/>
</dbReference>
<evidence type="ECO:0000313" key="6">
    <source>
        <dbReference type="Proteomes" id="UP000250796"/>
    </source>
</evidence>
<reference evidence="5 6" key="1">
    <citation type="submission" date="2017-01" db="EMBL/GenBank/DDBJ databases">
        <authorList>
            <person name="Erauso G."/>
        </authorList>
    </citation>
    <scope>NUCLEOTIDE SEQUENCE [LARGE SCALE GENOMIC DNA]</scope>
    <source>
        <strain evidence="5">MESINF1</strain>
    </source>
</reference>
<dbReference type="EMBL" id="LS974202">
    <property type="protein sequence ID" value="SSC12606.1"/>
    <property type="molecule type" value="Genomic_DNA"/>
</dbReference>
<keyword evidence="1" id="KW-0805">Transcription regulation</keyword>
<keyword evidence="3" id="KW-0804">Transcription</keyword>
<dbReference type="InterPro" id="IPR018356">
    <property type="entry name" value="Tscrpt_reg_HTH_DeoR_CS"/>
</dbReference>
<dbReference type="InterPro" id="IPR001034">
    <property type="entry name" value="DeoR_HTH"/>
</dbReference>
<dbReference type="Gene3D" id="1.10.10.10">
    <property type="entry name" value="Winged helix-like DNA-binding domain superfamily/Winged helix DNA-binding domain"/>
    <property type="match status" value="1"/>
</dbReference>
<dbReference type="PANTHER" id="PTHR30363:SF44">
    <property type="entry name" value="AGA OPERON TRANSCRIPTIONAL REPRESSOR-RELATED"/>
    <property type="match status" value="1"/>
</dbReference>
<evidence type="ECO:0000313" key="5">
    <source>
        <dbReference type="EMBL" id="SSC12606.1"/>
    </source>
</evidence>
<dbReference type="PANTHER" id="PTHR30363">
    <property type="entry name" value="HTH-TYPE TRANSCRIPTIONAL REGULATOR SRLR-RELATED"/>
    <property type="match status" value="1"/>
</dbReference>
<name>A0A7Z7LEH2_9BACT</name>
<gene>
    <name evidence="5" type="ORF">MESINF_1162</name>
</gene>
<dbReference type="PROSITE" id="PS00894">
    <property type="entry name" value="HTH_DEOR_1"/>
    <property type="match status" value="1"/>
</dbReference>
<organism evidence="5 6">
    <name type="scientific">Mesotoga infera</name>
    <dbReference type="NCBI Taxonomy" id="1236046"/>
    <lineage>
        <taxon>Bacteria</taxon>
        <taxon>Thermotogati</taxon>
        <taxon>Thermotogota</taxon>
        <taxon>Thermotogae</taxon>
        <taxon>Kosmotogales</taxon>
        <taxon>Kosmotogaceae</taxon>
        <taxon>Mesotoga</taxon>
    </lineage>
</organism>
<sequence>MTKLERHEKILKLIASNSSISVNELCKIVNTSHATIRRDLAELESEGLLERFHGGAVLSNKKRFEVSFNRRINQHNVEKLKIAAAALERIEDGETIILDAGTTTLQIAKLLVKSGKHVQIITNSIAIAQETADYIGPGVTLLGGNLDWHNMSTVGLVAIEYLRTVMVDKAFIGANSVDIERGVFAVDESSAFLNRAMVDSSRQVFVVCDSSKFHRIAPFKSVDLDEIDCMITDGLIDSETAGKLSGRLNLVIAKD</sequence>
<dbReference type="InterPro" id="IPR014036">
    <property type="entry name" value="DeoR-like_C"/>
</dbReference>
<dbReference type="GO" id="GO:0003677">
    <property type="term" value="F:DNA binding"/>
    <property type="evidence" value="ECO:0007669"/>
    <property type="project" value="UniProtKB-KW"/>
</dbReference>
<dbReference type="PRINTS" id="PR00037">
    <property type="entry name" value="HTHLACR"/>
</dbReference>
<evidence type="ECO:0000259" key="4">
    <source>
        <dbReference type="PROSITE" id="PS51000"/>
    </source>
</evidence>
<evidence type="ECO:0000256" key="2">
    <source>
        <dbReference type="ARBA" id="ARBA00023125"/>
    </source>
</evidence>
<protein>
    <submittedName>
        <fullName evidence="5">Putative aga operon transcriptional repressor</fullName>
    </submittedName>
</protein>
<keyword evidence="6" id="KW-1185">Reference proteome</keyword>
<dbReference type="InterPro" id="IPR037171">
    <property type="entry name" value="NagB/RpiA_transferase-like"/>
</dbReference>
<accession>A0A7Z7LEH2</accession>
<dbReference type="SUPFAM" id="SSF100950">
    <property type="entry name" value="NagB/RpiA/CoA transferase-like"/>
    <property type="match status" value="1"/>
</dbReference>
<dbReference type="Pfam" id="PF00455">
    <property type="entry name" value="DeoRC"/>
    <property type="match status" value="1"/>
</dbReference>
<feature type="domain" description="HTH deoR-type" evidence="4">
    <location>
        <begin position="3"/>
        <end position="58"/>
    </location>
</feature>
<dbReference type="AlphaFoldDB" id="A0A7Z7LEH2"/>
<evidence type="ECO:0000256" key="1">
    <source>
        <dbReference type="ARBA" id="ARBA00023015"/>
    </source>
</evidence>
<dbReference type="InterPro" id="IPR036388">
    <property type="entry name" value="WH-like_DNA-bd_sf"/>
</dbReference>
<dbReference type="InterPro" id="IPR036390">
    <property type="entry name" value="WH_DNA-bd_sf"/>
</dbReference>
<dbReference type="SMART" id="SM01134">
    <property type="entry name" value="DeoRC"/>
    <property type="match status" value="1"/>
</dbReference>
<dbReference type="Proteomes" id="UP000250796">
    <property type="component" value="Chromosome MESINF"/>
</dbReference>
<evidence type="ECO:0000256" key="3">
    <source>
        <dbReference type="ARBA" id="ARBA00023163"/>
    </source>
</evidence>
<dbReference type="GO" id="GO:0003700">
    <property type="term" value="F:DNA-binding transcription factor activity"/>
    <property type="evidence" value="ECO:0007669"/>
    <property type="project" value="InterPro"/>
</dbReference>
<keyword evidence="2" id="KW-0238">DNA-binding</keyword>
<dbReference type="Gene3D" id="3.40.50.1360">
    <property type="match status" value="1"/>
</dbReference>
<dbReference type="PROSITE" id="PS51000">
    <property type="entry name" value="HTH_DEOR_2"/>
    <property type="match status" value="1"/>
</dbReference>
<proteinExistence type="predicted"/>
<dbReference type="RefSeq" id="WP_169698896.1">
    <property type="nucleotide sequence ID" value="NZ_LS974202.1"/>
</dbReference>
<dbReference type="SMART" id="SM00420">
    <property type="entry name" value="HTH_DEOR"/>
    <property type="match status" value="1"/>
</dbReference>
<dbReference type="SUPFAM" id="SSF46785">
    <property type="entry name" value="Winged helix' DNA-binding domain"/>
    <property type="match status" value="1"/>
</dbReference>
<dbReference type="Pfam" id="PF08220">
    <property type="entry name" value="HTH_DeoR"/>
    <property type="match status" value="1"/>
</dbReference>